<dbReference type="InterPro" id="IPR047655">
    <property type="entry name" value="Transpos_IS630-like"/>
</dbReference>
<feature type="domain" description="Tc1-like transposase DDE" evidence="1">
    <location>
        <begin position="153"/>
        <end position="298"/>
    </location>
</feature>
<dbReference type="SUPFAM" id="SSF46689">
    <property type="entry name" value="Homeodomain-like"/>
    <property type="match status" value="1"/>
</dbReference>
<dbReference type="EMBL" id="JAIZAY010000022">
    <property type="protein sequence ID" value="KAJ8020841.1"/>
    <property type="molecule type" value="Genomic_DNA"/>
</dbReference>
<name>A0A9Q1BAK8_HOLLE</name>
<evidence type="ECO:0000313" key="3">
    <source>
        <dbReference type="Proteomes" id="UP001152320"/>
    </source>
</evidence>
<dbReference type="Gene3D" id="3.30.420.10">
    <property type="entry name" value="Ribonuclease H-like superfamily/Ribonuclease H"/>
    <property type="match status" value="1"/>
</dbReference>
<proteinExistence type="predicted"/>
<keyword evidence="3" id="KW-1185">Reference proteome</keyword>
<dbReference type="AlphaFoldDB" id="A0A9Q1BAK8"/>
<dbReference type="PANTHER" id="PTHR23022:SF135">
    <property type="entry name" value="SI:DKEY-77F5.3"/>
    <property type="match status" value="1"/>
</dbReference>
<organism evidence="2 3">
    <name type="scientific">Holothuria leucospilota</name>
    <name type="common">Black long sea cucumber</name>
    <name type="synonym">Mertensiothuria leucospilota</name>
    <dbReference type="NCBI Taxonomy" id="206669"/>
    <lineage>
        <taxon>Eukaryota</taxon>
        <taxon>Metazoa</taxon>
        <taxon>Echinodermata</taxon>
        <taxon>Eleutherozoa</taxon>
        <taxon>Echinozoa</taxon>
        <taxon>Holothuroidea</taxon>
        <taxon>Aspidochirotacea</taxon>
        <taxon>Aspidochirotida</taxon>
        <taxon>Holothuriidae</taxon>
        <taxon>Holothuria</taxon>
    </lineage>
</organism>
<sequence>MPRLSPRARQKIIRLWKDGTSASKVMRILSDDGLKISKSTVLNTVKRWKTHGTVMDLKRQTVKSKVQGEHIEYMDRLIEANREITSPRLLQEVEAKFGLNLHLSTVRRYRKNVLEWVCTKPKYCQMIRTANVAKRLAYVEERLACRDKFENAIFTDESSIELEHTARIQFRRKSEPAVMVGKPKHPLKVHVWAGISHRGPTDIIIFTGIMNADFYVKVLERGLLPFVAEAFPDTDYRFIQDNDPKHTSKVAKAFYQKENIKWWPTPAESPDLNPIELVWHELKHNIRTVYKPRNQDQLVEAIETFWSEKMTVEKCKKYIGHLQTVMPIVKEKQGKASGH</sequence>
<protein>
    <submittedName>
        <fullName evidence="2">Transposable element Tcb2 transposase</fullName>
    </submittedName>
</protein>
<accession>A0A9Q1BAK8</accession>
<dbReference type="GO" id="GO:0003676">
    <property type="term" value="F:nucleic acid binding"/>
    <property type="evidence" value="ECO:0007669"/>
    <property type="project" value="InterPro"/>
</dbReference>
<dbReference type="InterPro" id="IPR036388">
    <property type="entry name" value="WH-like_DNA-bd_sf"/>
</dbReference>
<dbReference type="InterPro" id="IPR038717">
    <property type="entry name" value="Tc1-like_DDE_dom"/>
</dbReference>
<dbReference type="InterPro" id="IPR036397">
    <property type="entry name" value="RNaseH_sf"/>
</dbReference>
<dbReference type="Proteomes" id="UP001152320">
    <property type="component" value="Chromosome 22"/>
</dbReference>
<gene>
    <name evidence="2" type="ORF">HOLleu_40542</name>
</gene>
<dbReference type="InterPro" id="IPR009057">
    <property type="entry name" value="Homeodomain-like_sf"/>
</dbReference>
<comment type="caution">
    <text evidence="2">The sequence shown here is derived from an EMBL/GenBank/DDBJ whole genome shotgun (WGS) entry which is preliminary data.</text>
</comment>
<evidence type="ECO:0000313" key="2">
    <source>
        <dbReference type="EMBL" id="KAJ8020841.1"/>
    </source>
</evidence>
<evidence type="ECO:0000259" key="1">
    <source>
        <dbReference type="Pfam" id="PF13358"/>
    </source>
</evidence>
<dbReference type="PANTHER" id="PTHR23022">
    <property type="entry name" value="TRANSPOSABLE ELEMENT-RELATED"/>
    <property type="match status" value="1"/>
</dbReference>
<dbReference type="OrthoDB" id="6021633at2759"/>
<dbReference type="Gene3D" id="1.10.10.10">
    <property type="entry name" value="Winged helix-like DNA-binding domain superfamily/Winged helix DNA-binding domain"/>
    <property type="match status" value="1"/>
</dbReference>
<dbReference type="NCBIfam" id="NF033545">
    <property type="entry name" value="transpos_IS630"/>
    <property type="match status" value="1"/>
</dbReference>
<dbReference type="InterPro" id="IPR052338">
    <property type="entry name" value="Transposase_5"/>
</dbReference>
<reference evidence="2" key="1">
    <citation type="submission" date="2021-10" db="EMBL/GenBank/DDBJ databases">
        <title>Tropical sea cucumber genome reveals ecological adaptation and Cuvierian tubules defense mechanism.</title>
        <authorList>
            <person name="Chen T."/>
        </authorList>
    </citation>
    <scope>NUCLEOTIDE SEQUENCE</scope>
    <source>
        <strain evidence="2">Nanhai2018</strain>
        <tissue evidence="2">Muscle</tissue>
    </source>
</reference>
<dbReference type="Pfam" id="PF13358">
    <property type="entry name" value="DDE_3"/>
    <property type="match status" value="1"/>
</dbReference>